<feature type="region of interest" description="Disordered" evidence="1">
    <location>
        <begin position="206"/>
        <end position="243"/>
    </location>
</feature>
<dbReference type="EMBL" id="CCBP010000435">
    <property type="protein sequence ID" value="CDO77004.1"/>
    <property type="molecule type" value="Genomic_DNA"/>
</dbReference>
<feature type="compositionally biased region" description="Low complexity" evidence="1">
    <location>
        <begin position="222"/>
        <end position="239"/>
    </location>
</feature>
<dbReference type="OrthoDB" id="8922241at2759"/>
<dbReference type="AlphaFoldDB" id="A0A060SXN0"/>
<evidence type="ECO:0000256" key="1">
    <source>
        <dbReference type="SAM" id="MobiDB-lite"/>
    </source>
</evidence>
<evidence type="ECO:0000313" key="2">
    <source>
        <dbReference type="EMBL" id="CDO77004.1"/>
    </source>
</evidence>
<dbReference type="OMA" id="IRTHTAN"/>
<protein>
    <submittedName>
        <fullName evidence="2">Uncharacterized protein</fullName>
    </submittedName>
</protein>
<sequence>MTSAASSPSTSSHSPFYDDQRHLHGFYDLCSNAEMVASVAYSHTASVHDVAWSSQTHSLHETELQNNYLATQSTYASLTAGDAFVHTSMAETLSSDPAPDSFSFDAPPAVADEGLTDYYLQWYNASESSAPYASALAPFPTTPNALLQPVPSTAERSAFLSNQDDTASIPRSSYSTIAGALTLPEPSKTIQSSHVGSACASAEMDHQDPWFPTSTSHSSALPSPYTCSSPSSSSRGSSPQLVARTAPRRNAPAHLTVPSPPSACTNRWKCPYCPYVQGSRRSPDLKRHVKTHFPLDSTDEPEWICCGVPLQDAQALGVPQGVSLEEAFVYGGQAMVGGCRKVFSRRDALKRHLGKRKGICYGDALAPYLQGNNVGAGAR</sequence>
<gene>
    <name evidence="2" type="ORF">BN946_scf184298.g31</name>
</gene>
<keyword evidence="3" id="KW-1185">Reference proteome</keyword>
<organism evidence="2 3">
    <name type="scientific">Pycnoporus cinnabarinus</name>
    <name type="common">Cinnabar-red polypore</name>
    <name type="synonym">Trametes cinnabarina</name>
    <dbReference type="NCBI Taxonomy" id="5643"/>
    <lineage>
        <taxon>Eukaryota</taxon>
        <taxon>Fungi</taxon>
        <taxon>Dikarya</taxon>
        <taxon>Basidiomycota</taxon>
        <taxon>Agaricomycotina</taxon>
        <taxon>Agaricomycetes</taxon>
        <taxon>Polyporales</taxon>
        <taxon>Polyporaceae</taxon>
        <taxon>Trametes</taxon>
    </lineage>
</organism>
<accession>A0A060SXN0</accession>
<evidence type="ECO:0000313" key="3">
    <source>
        <dbReference type="Proteomes" id="UP000029665"/>
    </source>
</evidence>
<dbReference type="Proteomes" id="UP000029665">
    <property type="component" value="Unassembled WGS sequence"/>
</dbReference>
<name>A0A060SXN0_PYCCI</name>
<proteinExistence type="predicted"/>
<feature type="compositionally biased region" description="Polar residues" evidence="1">
    <location>
        <begin position="212"/>
        <end position="221"/>
    </location>
</feature>
<dbReference type="HOGENOM" id="CLU_704261_0_0_1"/>
<comment type="caution">
    <text evidence="2">The sequence shown here is derived from an EMBL/GenBank/DDBJ whole genome shotgun (WGS) entry which is preliminary data.</text>
</comment>
<reference evidence="2" key="1">
    <citation type="submission" date="2014-01" db="EMBL/GenBank/DDBJ databases">
        <title>The genome of the white-rot fungus Pycnoporus cinnabarinus: a basidiomycete model with a versatile arsenal for lignocellulosic biomass breakdown.</title>
        <authorList>
            <person name="Levasseur A."/>
            <person name="Lomascolo A."/>
            <person name="Ruiz-Duenas F.J."/>
            <person name="Uzan E."/>
            <person name="Piumi F."/>
            <person name="Kues U."/>
            <person name="Ram A.F.J."/>
            <person name="Murat C."/>
            <person name="Haon M."/>
            <person name="Benoit I."/>
            <person name="Arfi Y."/>
            <person name="Chevret D."/>
            <person name="Drula E."/>
            <person name="Kwon M.J."/>
            <person name="Gouret P."/>
            <person name="Lesage-Meessen L."/>
            <person name="Lombard V."/>
            <person name="Mariette J."/>
            <person name="Noirot C."/>
            <person name="Park J."/>
            <person name="Patyshakuliyeva A."/>
            <person name="Wieneger R.A.B."/>
            <person name="Wosten H.A.B."/>
            <person name="Martin F."/>
            <person name="Coutinho P.M."/>
            <person name="de Vries R."/>
            <person name="Martinez A.T."/>
            <person name="Klopp C."/>
            <person name="Pontarotti P."/>
            <person name="Henrissat B."/>
            <person name="Record E."/>
        </authorList>
    </citation>
    <scope>NUCLEOTIDE SEQUENCE [LARGE SCALE GENOMIC DNA]</scope>
    <source>
        <strain evidence="2">BRFM137</strain>
    </source>
</reference>
<dbReference type="STRING" id="5643.A0A060SXN0"/>